<evidence type="ECO:0000313" key="6">
    <source>
        <dbReference type="EMBL" id="SFK05840.1"/>
    </source>
</evidence>
<dbReference type="Pfam" id="PF03466">
    <property type="entry name" value="LysR_substrate"/>
    <property type="match status" value="1"/>
</dbReference>
<keyword evidence="2" id="KW-0805">Transcription regulation</keyword>
<keyword evidence="3" id="KW-0238">DNA-binding</keyword>
<keyword evidence="4" id="KW-0804">Transcription</keyword>
<evidence type="ECO:0000256" key="4">
    <source>
        <dbReference type="ARBA" id="ARBA00023163"/>
    </source>
</evidence>
<dbReference type="RefSeq" id="WP_091020647.1">
    <property type="nucleotide sequence ID" value="NZ_CP041743.1"/>
</dbReference>
<keyword evidence="7" id="KW-1185">Reference proteome</keyword>
<dbReference type="InterPro" id="IPR036388">
    <property type="entry name" value="WH-like_DNA-bd_sf"/>
</dbReference>
<dbReference type="SUPFAM" id="SSF53850">
    <property type="entry name" value="Periplasmic binding protein-like II"/>
    <property type="match status" value="1"/>
</dbReference>
<dbReference type="Gene3D" id="3.40.190.290">
    <property type="match status" value="1"/>
</dbReference>
<dbReference type="EMBL" id="FOQU01000018">
    <property type="protein sequence ID" value="SFK05840.1"/>
    <property type="molecule type" value="Genomic_DNA"/>
</dbReference>
<dbReference type="STRING" id="420953.SAMN05192543_11834"/>
<dbReference type="InterPro" id="IPR005119">
    <property type="entry name" value="LysR_subst-bd"/>
</dbReference>
<dbReference type="AlphaFoldDB" id="A0A1I3WEJ7"/>
<feature type="domain" description="HTH lysR-type" evidence="5">
    <location>
        <begin position="1"/>
        <end position="59"/>
    </location>
</feature>
<gene>
    <name evidence="6" type="ORF">SAMN05192543_11834</name>
</gene>
<sequence length="306" mass="33870">MDKFDAMRAFVRVVESGNFTKAAETLNVQKPTVTRLVQLLEDDLATKLLNRTTRRVTVTPDGAAYYDRAVRLLTELEELENAMIGARSNPKGRLRIDLPRPLAHSVVVPALPDFLEKYPDIDLEIGASDNPVDLFGDNVDCAIRIGKLTDQSLVARRVGFSHFGLCASPEYWKKYGKPKHPREIDLHHTVIRMISASTARPFPIVASYGDDTVDIQGKKTVLCNDVSTCTDLARAGLGIISGGTFMTAPLIASGELEPCLEQWHLPPMPVSVVYPPNRHLSNKLRVFVDWVVELFANHPSQKKSGG</sequence>
<dbReference type="GO" id="GO:0003700">
    <property type="term" value="F:DNA-binding transcription factor activity"/>
    <property type="evidence" value="ECO:0007669"/>
    <property type="project" value="InterPro"/>
</dbReference>
<proteinExistence type="inferred from homology"/>
<dbReference type="GO" id="GO:0006351">
    <property type="term" value="P:DNA-templated transcription"/>
    <property type="evidence" value="ECO:0007669"/>
    <property type="project" value="TreeGrafter"/>
</dbReference>
<comment type="similarity">
    <text evidence="1">Belongs to the LysR transcriptional regulatory family.</text>
</comment>
<dbReference type="CDD" id="cd08472">
    <property type="entry name" value="PBP2_CrgA_like_3"/>
    <property type="match status" value="1"/>
</dbReference>
<dbReference type="OrthoDB" id="9076738at2"/>
<dbReference type="InterPro" id="IPR058163">
    <property type="entry name" value="LysR-type_TF_proteobact-type"/>
</dbReference>
<dbReference type="FunFam" id="1.10.10.10:FF:000001">
    <property type="entry name" value="LysR family transcriptional regulator"/>
    <property type="match status" value="1"/>
</dbReference>
<dbReference type="GO" id="GO:0043565">
    <property type="term" value="F:sequence-specific DNA binding"/>
    <property type="evidence" value="ECO:0007669"/>
    <property type="project" value="TreeGrafter"/>
</dbReference>
<evidence type="ECO:0000259" key="5">
    <source>
        <dbReference type="PROSITE" id="PS50931"/>
    </source>
</evidence>
<reference evidence="6 7" key="1">
    <citation type="submission" date="2016-10" db="EMBL/GenBank/DDBJ databases">
        <authorList>
            <person name="de Groot N.N."/>
        </authorList>
    </citation>
    <scope>NUCLEOTIDE SEQUENCE [LARGE SCALE GENOMIC DNA]</scope>
    <source>
        <strain evidence="6 7">LMG 23650</strain>
    </source>
</reference>
<dbReference type="InterPro" id="IPR036390">
    <property type="entry name" value="WH_DNA-bd_sf"/>
</dbReference>
<dbReference type="SUPFAM" id="SSF46785">
    <property type="entry name" value="Winged helix' DNA-binding domain"/>
    <property type="match status" value="1"/>
</dbReference>
<protein>
    <submittedName>
        <fullName evidence="6">Transcriptional regulator, LysR family</fullName>
    </submittedName>
</protein>
<evidence type="ECO:0000256" key="2">
    <source>
        <dbReference type="ARBA" id="ARBA00023015"/>
    </source>
</evidence>
<evidence type="ECO:0000313" key="7">
    <source>
        <dbReference type="Proteomes" id="UP000199548"/>
    </source>
</evidence>
<dbReference type="Pfam" id="PF00126">
    <property type="entry name" value="HTH_1"/>
    <property type="match status" value="1"/>
</dbReference>
<name>A0A1I3WEJ7_9BURK</name>
<dbReference type="Proteomes" id="UP000199548">
    <property type="component" value="Unassembled WGS sequence"/>
</dbReference>
<organism evidence="6 7">
    <name type="scientific">Paraburkholderia megapolitana</name>
    <dbReference type="NCBI Taxonomy" id="420953"/>
    <lineage>
        <taxon>Bacteria</taxon>
        <taxon>Pseudomonadati</taxon>
        <taxon>Pseudomonadota</taxon>
        <taxon>Betaproteobacteria</taxon>
        <taxon>Burkholderiales</taxon>
        <taxon>Burkholderiaceae</taxon>
        <taxon>Paraburkholderia</taxon>
    </lineage>
</organism>
<dbReference type="Gene3D" id="1.10.10.10">
    <property type="entry name" value="Winged helix-like DNA-binding domain superfamily/Winged helix DNA-binding domain"/>
    <property type="match status" value="1"/>
</dbReference>
<dbReference type="PANTHER" id="PTHR30537">
    <property type="entry name" value="HTH-TYPE TRANSCRIPTIONAL REGULATOR"/>
    <property type="match status" value="1"/>
</dbReference>
<evidence type="ECO:0000256" key="1">
    <source>
        <dbReference type="ARBA" id="ARBA00009437"/>
    </source>
</evidence>
<dbReference type="PROSITE" id="PS50931">
    <property type="entry name" value="HTH_LYSR"/>
    <property type="match status" value="1"/>
</dbReference>
<dbReference type="PANTHER" id="PTHR30537:SF17">
    <property type="entry name" value="LYSR-FAMILY REGULATORY PROTEIN"/>
    <property type="match status" value="1"/>
</dbReference>
<dbReference type="InterPro" id="IPR000847">
    <property type="entry name" value="LysR_HTH_N"/>
</dbReference>
<evidence type="ECO:0000256" key="3">
    <source>
        <dbReference type="ARBA" id="ARBA00023125"/>
    </source>
</evidence>
<accession>A0A1I3WEJ7</accession>